<reference evidence="8 9" key="1">
    <citation type="submission" date="2019-09" db="EMBL/GenBank/DDBJ databases">
        <authorList>
            <person name="Park J.-S."/>
            <person name="Choi H.-J."/>
        </authorList>
    </citation>
    <scope>NUCLEOTIDE SEQUENCE [LARGE SCALE GENOMIC DNA]</scope>
    <source>
        <strain evidence="8 9">176SS1-4</strain>
    </source>
</reference>
<keyword evidence="2 6" id="KW-0812">Transmembrane</keyword>
<evidence type="ECO:0000313" key="8">
    <source>
        <dbReference type="EMBL" id="KAA9005996.1"/>
    </source>
</evidence>
<dbReference type="Proteomes" id="UP000326554">
    <property type="component" value="Unassembled WGS sequence"/>
</dbReference>
<keyword evidence="4 6" id="KW-1133">Transmembrane helix</keyword>
<keyword evidence="3" id="KW-0406">Ion transport</keyword>
<dbReference type="Pfam" id="PF01545">
    <property type="entry name" value="Cation_efflux"/>
    <property type="match status" value="2"/>
</dbReference>
<dbReference type="PANTHER" id="PTHR11562:SF17">
    <property type="entry name" value="RE54080P-RELATED"/>
    <property type="match status" value="1"/>
</dbReference>
<keyword evidence="9" id="KW-1185">Reference proteome</keyword>
<dbReference type="InterPro" id="IPR058533">
    <property type="entry name" value="Cation_efflux_TM"/>
</dbReference>
<evidence type="ECO:0000313" key="9">
    <source>
        <dbReference type="Proteomes" id="UP000326554"/>
    </source>
</evidence>
<feature type="transmembrane region" description="Helical" evidence="6">
    <location>
        <begin position="150"/>
        <end position="168"/>
    </location>
</feature>
<feature type="domain" description="Cation efflux protein transmembrane" evidence="7">
    <location>
        <begin position="20"/>
        <end position="67"/>
    </location>
</feature>
<keyword evidence="3" id="KW-0864">Zinc transport</keyword>
<sequence length="203" mass="21024">MADCGCRDPEAETAGQRRVLWIALNLNAVMFAGEGTAGLIAHSAGLIADGLDMLGDASAYAIALAAVGRGALFKARAATTSGVVLLCLGLGLLFDVVRRLISGEPPEGLVMIAVSVVALAVNATVLRLLGQYRDSGVHLRATWIFTRVDVVANLAVILSGILVLASGLRHADLVVGGGIGLYVVKEALEILREARDGRRVAEG</sequence>
<protein>
    <submittedName>
        <fullName evidence="8">Cation transporter</fullName>
    </submittedName>
</protein>
<evidence type="ECO:0000256" key="1">
    <source>
        <dbReference type="ARBA" id="ARBA00004141"/>
    </source>
</evidence>
<feature type="transmembrane region" description="Helical" evidence="6">
    <location>
        <begin position="53"/>
        <end position="72"/>
    </location>
</feature>
<dbReference type="InterPro" id="IPR050681">
    <property type="entry name" value="CDF/SLC30A"/>
</dbReference>
<keyword evidence="3" id="KW-0813">Transport</keyword>
<evidence type="ECO:0000256" key="4">
    <source>
        <dbReference type="ARBA" id="ARBA00022989"/>
    </source>
</evidence>
<dbReference type="AlphaFoldDB" id="A0A5J5GCU4"/>
<gene>
    <name evidence="8" type="ORF">F3S47_15690</name>
</gene>
<feature type="transmembrane region" description="Helical" evidence="6">
    <location>
        <begin position="109"/>
        <end position="130"/>
    </location>
</feature>
<feature type="transmembrane region" description="Helical" evidence="6">
    <location>
        <begin position="78"/>
        <end position="97"/>
    </location>
</feature>
<comment type="caution">
    <text evidence="8">The sequence shown here is derived from an EMBL/GenBank/DDBJ whole genome shotgun (WGS) entry which is preliminary data.</text>
</comment>
<dbReference type="SUPFAM" id="SSF161111">
    <property type="entry name" value="Cation efflux protein transmembrane domain-like"/>
    <property type="match status" value="1"/>
</dbReference>
<name>A0A5J5GCU4_9RHOB</name>
<evidence type="ECO:0000256" key="2">
    <source>
        <dbReference type="ARBA" id="ARBA00022692"/>
    </source>
</evidence>
<dbReference type="NCBIfam" id="TIGR01297">
    <property type="entry name" value="CDF"/>
    <property type="match status" value="1"/>
</dbReference>
<dbReference type="InterPro" id="IPR002524">
    <property type="entry name" value="Cation_efflux"/>
</dbReference>
<dbReference type="Gene3D" id="1.20.1510.10">
    <property type="entry name" value="Cation efflux protein transmembrane domain"/>
    <property type="match status" value="1"/>
</dbReference>
<dbReference type="GO" id="GO:0005385">
    <property type="term" value="F:zinc ion transmembrane transporter activity"/>
    <property type="evidence" value="ECO:0007669"/>
    <property type="project" value="TreeGrafter"/>
</dbReference>
<dbReference type="EMBL" id="VYQE01000005">
    <property type="protein sequence ID" value="KAA9005996.1"/>
    <property type="molecule type" value="Genomic_DNA"/>
</dbReference>
<dbReference type="InterPro" id="IPR027469">
    <property type="entry name" value="Cation_efflux_TMD_sf"/>
</dbReference>
<accession>A0A5J5GCU4</accession>
<evidence type="ECO:0000256" key="6">
    <source>
        <dbReference type="SAM" id="Phobius"/>
    </source>
</evidence>
<keyword evidence="5 6" id="KW-0472">Membrane</keyword>
<evidence type="ECO:0000256" key="3">
    <source>
        <dbReference type="ARBA" id="ARBA00022906"/>
    </source>
</evidence>
<proteinExistence type="predicted"/>
<evidence type="ECO:0000256" key="5">
    <source>
        <dbReference type="ARBA" id="ARBA00023136"/>
    </source>
</evidence>
<organism evidence="8 9">
    <name type="scientific">Histidinibacterium aquaticum</name>
    <dbReference type="NCBI Taxonomy" id="2613962"/>
    <lineage>
        <taxon>Bacteria</taxon>
        <taxon>Pseudomonadati</taxon>
        <taxon>Pseudomonadota</taxon>
        <taxon>Alphaproteobacteria</taxon>
        <taxon>Rhodobacterales</taxon>
        <taxon>Paracoccaceae</taxon>
        <taxon>Histidinibacterium</taxon>
    </lineage>
</organism>
<dbReference type="PANTHER" id="PTHR11562">
    <property type="entry name" value="CATION EFFLUX PROTEIN/ ZINC TRANSPORTER"/>
    <property type="match status" value="1"/>
</dbReference>
<keyword evidence="3" id="KW-0862">Zinc</keyword>
<comment type="subcellular location">
    <subcellularLocation>
        <location evidence="1">Membrane</location>
        <topology evidence="1">Multi-pass membrane protein</topology>
    </subcellularLocation>
</comment>
<feature type="transmembrane region" description="Helical" evidence="6">
    <location>
        <begin position="19"/>
        <end position="41"/>
    </location>
</feature>
<evidence type="ECO:0000259" key="7">
    <source>
        <dbReference type="Pfam" id="PF01545"/>
    </source>
</evidence>
<dbReference type="RefSeq" id="WP_150446248.1">
    <property type="nucleotide sequence ID" value="NZ_VYQE01000005.1"/>
</dbReference>
<dbReference type="GO" id="GO:0005886">
    <property type="term" value="C:plasma membrane"/>
    <property type="evidence" value="ECO:0007669"/>
    <property type="project" value="TreeGrafter"/>
</dbReference>
<feature type="domain" description="Cation efflux protein transmembrane" evidence="7">
    <location>
        <begin position="78"/>
        <end position="194"/>
    </location>
</feature>